<dbReference type="InParanoid" id="A0A139W9E1"/>
<evidence type="ECO:0000313" key="3">
    <source>
        <dbReference type="Proteomes" id="UP000007266"/>
    </source>
</evidence>
<sequence>MQNAKRCKGGAEKERDHKKRRMQEEAKKYKTLNEIFKSNSSQNKVEVEVAVPSCSAVLSCSAVPSCSAPASNDTKDIDVQVEEGEEIVGGDSVFSDLTSDLLSEAAMKRTVVDAGLVVFVRILRIQC</sequence>
<accession>A0A139W9E1</accession>
<protein>
    <submittedName>
        <fullName evidence="2">Uncharacterized protein</fullName>
    </submittedName>
</protein>
<evidence type="ECO:0000313" key="2">
    <source>
        <dbReference type="EMBL" id="KXZ75903.1"/>
    </source>
</evidence>
<gene>
    <name evidence="2" type="primary">AUGUSTUS-3.0.2_31663</name>
    <name evidence="2" type="ORF">TcasGA2_TC031663</name>
</gene>
<evidence type="ECO:0000256" key="1">
    <source>
        <dbReference type="SAM" id="MobiDB-lite"/>
    </source>
</evidence>
<reference evidence="2 3" key="2">
    <citation type="journal article" date="2010" name="Nucleic Acids Res.">
        <title>BeetleBase in 2010: revisions to provide comprehensive genomic information for Tribolium castaneum.</title>
        <authorList>
            <person name="Kim H.S."/>
            <person name="Murphy T."/>
            <person name="Xia J."/>
            <person name="Caragea D."/>
            <person name="Park Y."/>
            <person name="Beeman R.W."/>
            <person name="Lorenzen M.D."/>
            <person name="Butcher S."/>
            <person name="Manak J.R."/>
            <person name="Brown S.J."/>
        </authorList>
    </citation>
    <scope>NUCLEOTIDE SEQUENCE [LARGE SCALE GENOMIC DNA]</scope>
    <source>
        <strain evidence="2 3">Georgia GA2</strain>
    </source>
</reference>
<proteinExistence type="predicted"/>
<keyword evidence="3" id="KW-1185">Reference proteome</keyword>
<organism evidence="2 3">
    <name type="scientific">Tribolium castaneum</name>
    <name type="common">Red flour beetle</name>
    <dbReference type="NCBI Taxonomy" id="7070"/>
    <lineage>
        <taxon>Eukaryota</taxon>
        <taxon>Metazoa</taxon>
        <taxon>Ecdysozoa</taxon>
        <taxon>Arthropoda</taxon>
        <taxon>Hexapoda</taxon>
        <taxon>Insecta</taxon>
        <taxon>Pterygota</taxon>
        <taxon>Neoptera</taxon>
        <taxon>Endopterygota</taxon>
        <taxon>Coleoptera</taxon>
        <taxon>Polyphaga</taxon>
        <taxon>Cucujiformia</taxon>
        <taxon>Tenebrionidae</taxon>
        <taxon>Tenebrionidae incertae sedis</taxon>
        <taxon>Tribolium</taxon>
    </lineage>
</organism>
<dbReference type="Proteomes" id="UP000007266">
    <property type="component" value="Unassembled WGS sequence"/>
</dbReference>
<feature type="region of interest" description="Disordered" evidence="1">
    <location>
        <begin position="1"/>
        <end position="24"/>
    </location>
</feature>
<name>A0A139W9E1_TRICA</name>
<dbReference type="AlphaFoldDB" id="A0A139W9E1"/>
<reference evidence="2 3" key="1">
    <citation type="journal article" date="2008" name="Nature">
        <title>The genome of the model beetle and pest Tribolium castaneum.</title>
        <authorList>
            <consortium name="Tribolium Genome Sequencing Consortium"/>
            <person name="Richards S."/>
            <person name="Gibbs R.A."/>
            <person name="Weinstock G.M."/>
            <person name="Brown S.J."/>
            <person name="Denell R."/>
            <person name="Beeman R.W."/>
            <person name="Gibbs R."/>
            <person name="Beeman R.W."/>
            <person name="Brown S.J."/>
            <person name="Bucher G."/>
            <person name="Friedrich M."/>
            <person name="Grimmelikhuijzen C.J."/>
            <person name="Klingler M."/>
            <person name="Lorenzen M."/>
            <person name="Richards S."/>
            <person name="Roth S."/>
            <person name="Schroder R."/>
            <person name="Tautz D."/>
            <person name="Zdobnov E.M."/>
            <person name="Muzny D."/>
            <person name="Gibbs R.A."/>
            <person name="Weinstock G.M."/>
            <person name="Attaway T."/>
            <person name="Bell S."/>
            <person name="Buhay C.J."/>
            <person name="Chandrabose M.N."/>
            <person name="Chavez D."/>
            <person name="Clerk-Blankenburg K.P."/>
            <person name="Cree A."/>
            <person name="Dao M."/>
            <person name="Davis C."/>
            <person name="Chacko J."/>
            <person name="Dinh H."/>
            <person name="Dugan-Rocha S."/>
            <person name="Fowler G."/>
            <person name="Garner T.T."/>
            <person name="Garnes J."/>
            <person name="Gnirke A."/>
            <person name="Hawes A."/>
            <person name="Hernandez J."/>
            <person name="Hines S."/>
            <person name="Holder M."/>
            <person name="Hume J."/>
            <person name="Jhangiani S.N."/>
            <person name="Joshi V."/>
            <person name="Khan Z.M."/>
            <person name="Jackson L."/>
            <person name="Kovar C."/>
            <person name="Kowis A."/>
            <person name="Lee S."/>
            <person name="Lewis L.R."/>
            <person name="Margolis J."/>
            <person name="Morgan M."/>
            <person name="Nazareth L.V."/>
            <person name="Nguyen N."/>
            <person name="Okwuonu G."/>
            <person name="Parker D."/>
            <person name="Richards S."/>
            <person name="Ruiz S.J."/>
            <person name="Santibanez J."/>
            <person name="Savard J."/>
            <person name="Scherer S.E."/>
            <person name="Schneider B."/>
            <person name="Sodergren E."/>
            <person name="Tautz D."/>
            <person name="Vattahil S."/>
            <person name="Villasana D."/>
            <person name="White C.S."/>
            <person name="Wright R."/>
            <person name="Park Y."/>
            <person name="Beeman R.W."/>
            <person name="Lord J."/>
            <person name="Oppert B."/>
            <person name="Lorenzen M."/>
            <person name="Brown S."/>
            <person name="Wang L."/>
            <person name="Savard J."/>
            <person name="Tautz D."/>
            <person name="Richards S."/>
            <person name="Weinstock G."/>
            <person name="Gibbs R.A."/>
            <person name="Liu Y."/>
            <person name="Worley K."/>
            <person name="Weinstock G."/>
            <person name="Elsik C.G."/>
            <person name="Reese J.T."/>
            <person name="Elhaik E."/>
            <person name="Landan G."/>
            <person name="Graur D."/>
            <person name="Arensburger P."/>
            <person name="Atkinson P."/>
            <person name="Beeman R.W."/>
            <person name="Beidler J."/>
            <person name="Brown S.J."/>
            <person name="Demuth J.P."/>
            <person name="Drury D.W."/>
            <person name="Du Y.Z."/>
            <person name="Fujiwara H."/>
            <person name="Lorenzen M."/>
            <person name="Maselli V."/>
            <person name="Osanai M."/>
            <person name="Park Y."/>
            <person name="Robertson H.M."/>
            <person name="Tu Z."/>
            <person name="Wang J.J."/>
            <person name="Wang S."/>
            <person name="Richards S."/>
            <person name="Song H."/>
            <person name="Zhang L."/>
            <person name="Sodergren E."/>
            <person name="Werner D."/>
            <person name="Stanke M."/>
            <person name="Morgenstern B."/>
            <person name="Solovyev V."/>
            <person name="Kosarev P."/>
            <person name="Brown G."/>
            <person name="Chen H.C."/>
            <person name="Ermolaeva O."/>
            <person name="Hlavina W."/>
            <person name="Kapustin Y."/>
            <person name="Kiryutin B."/>
            <person name="Kitts P."/>
            <person name="Maglott D."/>
            <person name="Pruitt K."/>
            <person name="Sapojnikov V."/>
            <person name="Souvorov A."/>
            <person name="Mackey A.J."/>
            <person name="Waterhouse R.M."/>
            <person name="Wyder S."/>
            <person name="Zdobnov E.M."/>
            <person name="Zdobnov E.M."/>
            <person name="Wyder S."/>
            <person name="Kriventseva E.V."/>
            <person name="Kadowaki T."/>
            <person name="Bork P."/>
            <person name="Aranda M."/>
            <person name="Bao R."/>
            <person name="Beermann A."/>
            <person name="Berns N."/>
            <person name="Bolognesi R."/>
            <person name="Bonneton F."/>
            <person name="Bopp D."/>
            <person name="Brown S.J."/>
            <person name="Bucher G."/>
            <person name="Butts T."/>
            <person name="Chaumot A."/>
            <person name="Denell R.E."/>
            <person name="Ferrier D.E."/>
            <person name="Friedrich M."/>
            <person name="Gordon C.M."/>
            <person name="Jindra M."/>
            <person name="Klingler M."/>
            <person name="Lan Q."/>
            <person name="Lattorff H.M."/>
            <person name="Laudet V."/>
            <person name="von Levetsow C."/>
            <person name="Liu Z."/>
            <person name="Lutz R."/>
            <person name="Lynch J.A."/>
            <person name="da Fonseca R.N."/>
            <person name="Posnien N."/>
            <person name="Reuter R."/>
            <person name="Roth S."/>
            <person name="Savard J."/>
            <person name="Schinko J.B."/>
            <person name="Schmitt C."/>
            <person name="Schoppmeier M."/>
            <person name="Schroder R."/>
            <person name="Shippy T.D."/>
            <person name="Simonnet F."/>
            <person name="Marques-Souza H."/>
            <person name="Tautz D."/>
            <person name="Tomoyasu Y."/>
            <person name="Trauner J."/>
            <person name="Van der Zee M."/>
            <person name="Vervoort M."/>
            <person name="Wittkopp N."/>
            <person name="Wimmer E.A."/>
            <person name="Yang X."/>
            <person name="Jones A.K."/>
            <person name="Sattelle D.B."/>
            <person name="Ebert P.R."/>
            <person name="Nelson D."/>
            <person name="Scott J.G."/>
            <person name="Beeman R.W."/>
            <person name="Muthukrishnan S."/>
            <person name="Kramer K.J."/>
            <person name="Arakane Y."/>
            <person name="Beeman R.W."/>
            <person name="Zhu Q."/>
            <person name="Hogenkamp D."/>
            <person name="Dixit R."/>
            <person name="Oppert B."/>
            <person name="Jiang H."/>
            <person name="Zou Z."/>
            <person name="Marshall J."/>
            <person name="Elpidina E."/>
            <person name="Vinokurov K."/>
            <person name="Oppert C."/>
            <person name="Zou Z."/>
            <person name="Evans J."/>
            <person name="Lu Z."/>
            <person name="Zhao P."/>
            <person name="Sumathipala N."/>
            <person name="Altincicek B."/>
            <person name="Vilcinskas A."/>
            <person name="Williams M."/>
            <person name="Hultmark D."/>
            <person name="Hetru C."/>
            <person name="Jiang H."/>
            <person name="Grimmelikhuijzen C.J."/>
            <person name="Hauser F."/>
            <person name="Cazzamali G."/>
            <person name="Williamson M."/>
            <person name="Park Y."/>
            <person name="Li B."/>
            <person name="Tanaka Y."/>
            <person name="Predel R."/>
            <person name="Neupert S."/>
            <person name="Schachtner J."/>
            <person name="Verleyen P."/>
            <person name="Raible F."/>
            <person name="Bork P."/>
            <person name="Friedrich M."/>
            <person name="Walden K.K."/>
            <person name="Robertson H.M."/>
            <person name="Angeli S."/>
            <person name="Foret S."/>
            <person name="Bucher G."/>
            <person name="Schuetz S."/>
            <person name="Maleszka R."/>
            <person name="Wimmer E.A."/>
            <person name="Beeman R.W."/>
            <person name="Lorenzen M."/>
            <person name="Tomoyasu Y."/>
            <person name="Miller S.C."/>
            <person name="Grossmann D."/>
            <person name="Bucher G."/>
        </authorList>
    </citation>
    <scope>NUCLEOTIDE SEQUENCE [LARGE SCALE GENOMIC DNA]</scope>
    <source>
        <strain evidence="2 3">Georgia GA2</strain>
    </source>
</reference>
<dbReference type="EMBL" id="KQ972434">
    <property type="protein sequence ID" value="KXZ75903.1"/>
    <property type="molecule type" value="Genomic_DNA"/>
</dbReference>